<gene>
    <name evidence="2" type="ORF">OJ996_21620</name>
</gene>
<name>A0ABT3G8M5_9BACT</name>
<dbReference type="RefSeq" id="WP_264515774.1">
    <property type="nucleotide sequence ID" value="NZ_JAPDDR010000013.1"/>
</dbReference>
<dbReference type="EMBL" id="JAPDDR010000013">
    <property type="protein sequence ID" value="MCW1916204.1"/>
    <property type="molecule type" value="Genomic_DNA"/>
</dbReference>
<dbReference type="Proteomes" id="UP001165653">
    <property type="component" value="Unassembled WGS sequence"/>
</dbReference>
<keyword evidence="3" id="KW-1185">Reference proteome</keyword>
<organism evidence="2 3">
    <name type="scientific">Luteolibacter rhizosphaerae</name>
    <dbReference type="NCBI Taxonomy" id="2989719"/>
    <lineage>
        <taxon>Bacteria</taxon>
        <taxon>Pseudomonadati</taxon>
        <taxon>Verrucomicrobiota</taxon>
        <taxon>Verrucomicrobiia</taxon>
        <taxon>Verrucomicrobiales</taxon>
        <taxon>Verrucomicrobiaceae</taxon>
        <taxon>Luteolibacter</taxon>
    </lineage>
</organism>
<reference evidence="2" key="1">
    <citation type="submission" date="2022-10" db="EMBL/GenBank/DDBJ databases">
        <title>Luteolibacter sp. GHJ8, whole genome shotgun sequencing project.</title>
        <authorList>
            <person name="Zhao G."/>
            <person name="Shen L."/>
        </authorList>
    </citation>
    <scope>NUCLEOTIDE SEQUENCE</scope>
    <source>
        <strain evidence="2">GHJ8</strain>
    </source>
</reference>
<comment type="caution">
    <text evidence="2">The sequence shown here is derived from an EMBL/GenBank/DDBJ whole genome shotgun (WGS) entry which is preliminary data.</text>
</comment>
<evidence type="ECO:0000256" key="1">
    <source>
        <dbReference type="SAM" id="MobiDB-lite"/>
    </source>
</evidence>
<proteinExistence type="predicted"/>
<evidence type="ECO:0000313" key="2">
    <source>
        <dbReference type="EMBL" id="MCW1916204.1"/>
    </source>
</evidence>
<accession>A0ABT3G8M5</accession>
<protein>
    <recommendedName>
        <fullName evidence="4">Lipoprotein</fullName>
    </recommendedName>
</protein>
<evidence type="ECO:0008006" key="4">
    <source>
        <dbReference type="Google" id="ProtNLM"/>
    </source>
</evidence>
<evidence type="ECO:0000313" key="3">
    <source>
        <dbReference type="Proteomes" id="UP001165653"/>
    </source>
</evidence>
<sequence length="74" mass="8148">MKQLAKKLTAVSGTLLLTCCGGDLGGGWTWDWDPVGSAVENRRENRRASEYESRGADPDKAARMAHEDQVWGQL</sequence>
<feature type="region of interest" description="Disordered" evidence="1">
    <location>
        <begin position="41"/>
        <end position="74"/>
    </location>
</feature>